<dbReference type="SUPFAM" id="SSF82199">
    <property type="entry name" value="SET domain"/>
    <property type="match status" value="1"/>
</dbReference>
<dbReference type="Proteomes" id="UP000004994">
    <property type="component" value="Chromosome 6"/>
</dbReference>
<comment type="subcellular location">
    <subcellularLocation>
        <location evidence="1">Chromosome</location>
    </subcellularLocation>
    <subcellularLocation>
        <location evidence="3">Nucleus</location>
    </subcellularLocation>
</comment>
<evidence type="ECO:0008006" key="8">
    <source>
        <dbReference type="Google" id="ProtNLM"/>
    </source>
</evidence>
<dbReference type="GO" id="GO:0003690">
    <property type="term" value="F:double-stranded DNA binding"/>
    <property type="evidence" value="ECO:0000318"/>
    <property type="project" value="GO_Central"/>
</dbReference>
<dbReference type="InterPro" id="IPR015947">
    <property type="entry name" value="PUA-like_sf"/>
</dbReference>
<dbReference type="Pfam" id="PF00856">
    <property type="entry name" value="SET"/>
    <property type="match status" value="1"/>
</dbReference>
<dbReference type="InterPro" id="IPR036987">
    <property type="entry name" value="SRA-YDG_sf"/>
</dbReference>
<organism evidence="6">
    <name type="scientific">Solanum lycopersicum</name>
    <name type="common">Tomato</name>
    <name type="synonym">Lycopersicon esculentum</name>
    <dbReference type="NCBI Taxonomy" id="4081"/>
    <lineage>
        <taxon>Eukaryota</taxon>
        <taxon>Viridiplantae</taxon>
        <taxon>Streptophyta</taxon>
        <taxon>Embryophyta</taxon>
        <taxon>Tracheophyta</taxon>
        <taxon>Spermatophyta</taxon>
        <taxon>Magnoliopsida</taxon>
        <taxon>eudicotyledons</taxon>
        <taxon>Gunneridae</taxon>
        <taxon>Pentapetalae</taxon>
        <taxon>asterids</taxon>
        <taxon>lamiids</taxon>
        <taxon>Solanales</taxon>
        <taxon>Solanaceae</taxon>
        <taxon>Solanoideae</taxon>
        <taxon>Solaneae</taxon>
        <taxon>Solanum</taxon>
        <taxon>Solanum subgen. Lycopersicon</taxon>
    </lineage>
</organism>
<dbReference type="InterPro" id="IPR046341">
    <property type="entry name" value="SET_dom_sf"/>
</dbReference>
<dbReference type="Gramene" id="Solyc06g017863.1.1">
    <property type="protein sequence ID" value="Solyc06g017863.1.1"/>
    <property type="gene ID" value="Solyc06g017863.1"/>
</dbReference>
<dbReference type="InterPro" id="IPR003105">
    <property type="entry name" value="SRA_YDG"/>
</dbReference>
<evidence type="ECO:0000259" key="5">
    <source>
        <dbReference type="PROSITE" id="PS51015"/>
    </source>
</evidence>
<sequence length="229" mass="26386">MDMRCPVRVICGPKRVNAKTSDIIYMYNGLYIVTKCWEEIAQLENMRSLLWTMCWVLKASGLKLHKWMLGFRAMLCASRNGGKIPFNIRGSIIRTQPLGYECGPSCKCPLLAKIELANMVFMTESRGWDLSPRDHVSSRSFICEYVGDLLDENEAERRIYNDENPTHNNNLKVVSDSSRRKDEDGLTVDVVKYGNVGRFINHSCLPNLYAQKIMYYHGDRRVPHITQKI</sequence>
<dbReference type="PROSITE" id="PS50280">
    <property type="entry name" value="SET"/>
    <property type="match status" value="1"/>
</dbReference>
<feature type="domain" description="SET" evidence="4">
    <location>
        <begin position="112"/>
        <end position="229"/>
    </location>
</feature>
<reference evidence="6" key="1">
    <citation type="journal article" date="2012" name="Nature">
        <title>The tomato genome sequence provides insights into fleshy fruit evolution.</title>
        <authorList>
            <consortium name="Tomato Genome Consortium"/>
        </authorList>
    </citation>
    <scope>NUCLEOTIDE SEQUENCE [LARGE SCALE GENOMIC DNA]</scope>
    <source>
        <strain evidence="6">cv. Heinz 1706</strain>
    </source>
</reference>
<evidence type="ECO:0000256" key="3">
    <source>
        <dbReference type="PROSITE-ProRule" id="PRU00358"/>
    </source>
</evidence>
<proteinExistence type="predicted"/>
<dbReference type="AlphaFoldDB" id="A0A3Q7HKS3"/>
<keyword evidence="7" id="KW-1185">Reference proteome</keyword>
<dbReference type="InterPro" id="IPR051357">
    <property type="entry name" value="H3K9_HMTase_SUVAR3-9"/>
</dbReference>
<name>A0A3Q7HKS3_SOLLC</name>
<evidence type="ECO:0000256" key="1">
    <source>
        <dbReference type="ARBA" id="ARBA00004286"/>
    </source>
</evidence>
<feature type="domain" description="YDG" evidence="5">
    <location>
        <begin position="1"/>
        <end position="57"/>
    </location>
</feature>
<evidence type="ECO:0000256" key="2">
    <source>
        <dbReference type="ARBA" id="ARBA00023242"/>
    </source>
</evidence>
<dbReference type="GO" id="GO:0005634">
    <property type="term" value="C:nucleus"/>
    <property type="evidence" value="ECO:0007669"/>
    <property type="project" value="UniProtKB-SubCell"/>
</dbReference>
<dbReference type="GO" id="GO:0005694">
    <property type="term" value="C:chromosome"/>
    <property type="evidence" value="ECO:0007669"/>
    <property type="project" value="UniProtKB-SubCell"/>
</dbReference>
<dbReference type="GO" id="GO:0042054">
    <property type="term" value="F:histone methyltransferase activity"/>
    <property type="evidence" value="ECO:0000318"/>
    <property type="project" value="GO_Central"/>
</dbReference>
<dbReference type="PANTHER" id="PTHR45660">
    <property type="entry name" value="HISTONE-LYSINE N-METHYLTRANSFERASE SETMAR"/>
    <property type="match status" value="1"/>
</dbReference>
<evidence type="ECO:0000313" key="7">
    <source>
        <dbReference type="Proteomes" id="UP000004994"/>
    </source>
</evidence>
<dbReference type="PROSITE" id="PS51015">
    <property type="entry name" value="YDG"/>
    <property type="match status" value="1"/>
</dbReference>
<dbReference type="EnsemblPlants" id="Solyc06g017863.1.1">
    <property type="protein sequence ID" value="Solyc06g017863.1.1"/>
    <property type="gene ID" value="Solyc06g017863.1"/>
</dbReference>
<dbReference type="InterPro" id="IPR001214">
    <property type="entry name" value="SET_dom"/>
</dbReference>
<dbReference type="STRING" id="4081.A0A3Q7HKS3"/>
<dbReference type="PANTHER" id="PTHR45660:SF79">
    <property type="entry name" value="SET DOMAIN-CONTAINING PROTEIN"/>
    <property type="match status" value="1"/>
</dbReference>
<evidence type="ECO:0000259" key="4">
    <source>
        <dbReference type="PROSITE" id="PS50280"/>
    </source>
</evidence>
<evidence type="ECO:0000313" key="6">
    <source>
        <dbReference type="EnsemblPlants" id="Solyc06g017863.1.1"/>
    </source>
</evidence>
<accession>A0A3Q7HKS3</accession>
<dbReference type="InParanoid" id="A0A3Q7HKS3"/>
<dbReference type="Gene3D" id="2.170.270.10">
    <property type="entry name" value="SET domain"/>
    <property type="match status" value="1"/>
</dbReference>
<keyword evidence="2 3" id="KW-0539">Nucleus</keyword>
<reference evidence="6" key="2">
    <citation type="submission" date="2019-01" db="UniProtKB">
        <authorList>
            <consortium name="EnsemblPlants"/>
        </authorList>
    </citation>
    <scope>IDENTIFICATION</scope>
    <source>
        <strain evidence="6">cv. Heinz 1706</strain>
    </source>
</reference>
<protein>
    <recommendedName>
        <fullName evidence="8">SET domain-containing protein</fullName>
    </recommendedName>
</protein>
<dbReference type="SUPFAM" id="SSF88697">
    <property type="entry name" value="PUA domain-like"/>
    <property type="match status" value="1"/>
</dbReference>
<dbReference type="Gene3D" id="2.30.280.10">
    <property type="entry name" value="SRA-YDG"/>
    <property type="match status" value="1"/>
</dbReference>